<reference evidence="2 3" key="1">
    <citation type="submission" date="2019-07" db="EMBL/GenBank/DDBJ databases">
        <title>R&amp;d 2014.</title>
        <authorList>
            <person name="Klenk H.-P."/>
        </authorList>
    </citation>
    <scope>NUCLEOTIDE SEQUENCE [LARGE SCALE GENOMIC DNA]</scope>
    <source>
        <strain evidence="2 3">DSM 43868</strain>
    </source>
</reference>
<dbReference type="PANTHER" id="PTHR21666">
    <property type="entry name" value="PEPTIDASE-RELATED"/>
    <property type="match status" value="1"/>
</dbReference>
<dbReference type="InterPro" id="IPR006311">
    <property type="entry name" value="TAT_signal"/>
</dbReference>
<dbReference type="InterPro" id="IPR016047">
    <property type="entry name" value="M23ase_b-sheet_dom"/>
</dbReference>
<dbReference type="EMBL" id="VLKE01000001">
    <property type="protein sequence ID" value="TWH65978.1"/>
    <property type="molecule type" value="Genomic_DNA"/>
</dbReference>
<dbReference type="Proteomes" id="UP000319825">
    <property type="component" value="Unassembled WGS sequence"/>
</dbReference>
<dbReference type="InterPro" id="IPR050570">
    <property type="entry name" value="Cell_wall_metabolism_enzyme"/>
</dbReference>
<dbReference type="Pfam" id="PF01551">
    <property type="entry name" value="Peptidase_M23"/>
    <property type="match status" value="1"/>
</dbReference>
<dbReference type="CDD" id="cd12797">
    <property type="entry name" value="M23_peptidase"/>
    <property type="match status" value="1"/>
</dbReference>
<dbReference type="SUPFAM" id="SSF51261">
    <property type="entry name" value="Duplicated hybrid motif"/>
    <property type="match status" value="1"/>
</dbReference>
<dbReference type="InterPro" id="IPR019546">
    <property type="entry name" value="TAT_signal_bac_arc"/>
</dbReference>
<comment type="caution">
    <text evidence="2">The sequence shown here is derived from an EMBL/GenBank/DDBJ whole genome shotgun (WGS) entry which is preliminary data.</text>
</comment>
<dbReference type="RefSeq" id="WP_211372486.1">
    <property type="nucleotide sequence ID" value="NZ_BAAATQ010000359.1"/>
</dbReference>
<dbReference type="AlphaFoldDB" id="A0A562I5E1"/>
<dbReference type="PANTHER" id="PTHR21666:SF294">
    <property type="entry name" value="PEPTIDASE M23"/>
    <property type="match status" value="1"/>
</dbReference>
<sequence>MSERLTHCCGDAADQPPTGISRRTLLRGTAWATGALAVGGVVGLPGTAHAAPSIYNPFTGYPITGTWQDHLDNGSLGGIDFGLGVGTALPACGAGTIQNIPYNGTGGHTVTIHHADGYRSQYLHLSQFLLANGTAVGAGTIVGRSGGAVGAPGSGSSTGPHLHWHMINRAGYASTR</sequence>
<dbReference type="PROSITE" id="PS51318">
    <property type="entry name" value="TAT"/>
    <property type="match status" value="1"/>
</dbReference>
<name>A0A562I5E1_MICOL</name>
<dbReference type="InterPro" id="IPR011055">
    <property type="entry name" value="Dup_hybrid_motif"/>
</dbReference>
<evidence type="ECO:0000313" key="2">
    <source>
        <dbReference type="EMBL" id="TWH65978.1"/>
    </source>
</evidence>
<feature type="domain" description="M23ase beta-sheet core" evidence="1">
    <location>
        <begin position="78"/>
        <end position="168"/>
    </location>
</feature>
<accession>A0A562I5E1</accession>
<dbReference type="Gene3D" id="2.70.70.10">
    <property type="entry name" value="Glucose Permease (Domain IIA)"/>
    <property type="match status" value="1"/>
</dbReference>
<keyword evidence="3" id="KW-1185">Reference proteome</keyword>
<dbReference type="GO" id="GO:0004222">
    <property type="term" value="F:metalloendopeptidase activity"/>
    <property type="evidence" value="ECO:0007669"/>
    <property type="project" value="TreeGrafter"/>
</dbReference>
<dbReference type="NCBIfam" id="TIGR01409">
    <property type="entry name" value="TAT_signal_seq"/>
    <property type="match status" value="1"/>
</dbReference>
<evidence type="ECO:0000313" key="3">
    <source>
        <dbReference type="Proteomes" id="UP000319825"/>
    </source>
</evidence>
<protein>
    <submittedName>
        <fullName evidence="2">Secreted protein</fullName>
    </submittedName>
</protein>
<organism evidence="2 3">
    <name type="scientific">Micromonospora olivasterospora</name>
    <dbReference type="NCBI Taxonomy" id="1880"/>
    <lineage>
        <taxon>Bacteria</taxon>
        <taxon>Bacillati</taxon>
        <taxon>Actinomycetota</taxon>
        <taxon>Actinomycetes</taxon>
        <taxon>Micromonosporales</taxon>
        <taxon>Micromonosporaceae</taxon>
        <taxon>Micromonospora</taxon>
    </lineage>
</organism>
<proteinExistence type="predicted"/>
<gene>
    <name evidence="2" type="ORF">JD77_00921</name>
</gene>
<evidence type="ECO:0000259" key="1">
    <source>
        <dbReference type="Pfam" id="PF01551"/>
    </source>
</evidence>